<dbReference type="STRING" id="1122146.IV53_GL000198"/>
<comment type="caution">
    <text evidence="2">The sequence shown here is derived from an EMBL/GenBank/DDBJ whole genome shotgun (WGS) entry which is preliminary data.</text>
</comment>
<feature type="region of interest" description="Disordered" evidence="1">
    <location>
        <begin position="1"/>
        <end position="26"/>
    </location>
</feature>
<feature type="compositionally biased region" description="Low complexity" evidence="1">
    <location>
        <begin position="11"/>
        <end position="20"/>
    </location>
</feature>
<reference evidence="2 3" key="1">
    <citation type="journal article" date="2015" name="Genome Announc.">
        <title>Expanding the biotechnology potential of lactobacilli through comparative genomics of 213 strains and associated genera.</title>
        <authorList>
            <person name="Sun Z."/>
            <person name="Harris H.M."/>
            <person name="McCann A."/>
            <person name="Guo C."/>
            <person name="Argimon S."/>
            <person name="Zhang W."/>
            <person name="Yang X."/>
            <person name="Jeffery I.B."/>
            <person name="Cooney J.C."/>
            <person name="Kagawa T.F."/>
            <person name="Liu W."/>
            <person name="Song Y."/>
            <person name="Salvetti E."/>
            <person name="Wrobel A."/>
            <person name="Rasinkangas P."/>
            <person name="Parkhill J."/>
            <person name="Rea M.C."/>
            <person name="O'Sullivan O."/>
            <person name="Ritari J."/>
            <person name="Douillard F.P."/>
            <person name="Paul Ross R."/>
            <person name="Yang R."/>
            <person name="Briner A.E."/>
            <person name="Felis G.E."/>
            <person name="de Vos W.M."/>
            <person name="Barrangou R."/>
            <person name="Klaenhammer T.R."/>
            <person name="Caufield P.W."/>
            <person name="Cui Y."/>
            <person name="Zhang H."/>
            <person name="O'Toole P.W."/>
        </authorList>
    </citation>
    <scope>NUCLEOTIDE SEQUENCE [LARGE SCALE GENOMIC DNA]</scope>
    <source>
        <strain evidence="2 3">DSM 22408</strain>
    </source>
</reference>
<dbReference type="PIRSF" id="PIRSF012509">
    <property type="entry name" value="CamS"/>
    <property type="match status" value="1"/>
</dbReference>
<evidence type="ECO:0000256" key="1">
    <source>
        <dbReference type="SAM" id="MobiDB-lite"/>
    </source>
</evidence>
<dbReference type="InterPro" id="IPR011426">
    <property type="entry name" value="CamS"/>
</dbReference>
<evidence type="ECO:0000313" key="2">
    <source>
        <dbReference type="EMBL" id="KRN90556.1"/>
    </source>
</evidence>
<dbReference type="AlphaFoldDB" id="A0A0R2KU36"/>
<dbReference type="eggNOG" id="COG4851">
    <property type="taxonomic scope" value="Bacteria"/>
</dbReference>
<name>A0A0R2KU36_9LACO</name>
<dbReference type="Pfam" id="PF07537">
    <property type="entry name" value="CamS"/>
    <property type="match status" value="1"/>
</dbReference>
<proteinExistence type="predicted"/>
<dbReference type="CDD" id="cd13441">
    <property type="entry name" value="CamS_repeat_1"/>
    <property type="match status" value="1"/>
</dbReference>
<evidence type="ECO:0000313" key="3">
    <source>
        <dbReference type="Proteomes" id="UP000051500"/>
    </source>
</evidence>
<keyword evidence="3" id="KW-1185">Reference proteome</keyword>
<dbReference type="Proteomes" id="UP000051500">
    <property type="component" value="Unassembled WGS sequence"/>
</dbReference>
<dbReference type="Gene3D" id="3.10.570.10">
    <property type="entry name" value="sex pheromone staph- cam373 precursor domain"/>
    <property type="match status" value="1"/>
</dbReference>
<sequence>MLLFAGCGNDSMSNSSSATSKGFQTTGRNVDGEYQGVIEDGHYLTSKSRGVVLVKDSENILNLQSFERGLLNISKQEFSPKKYIFQEGQVLNKSTVYKWLGRKTKKNTLGLNPKDNGSKDPKKRNPMYVQAISEQDYMQKDDNDKLVLSGMTIGIAMNRKDYYQKEEYGATYISDISKEKMLQEGRIAAAKVLARLRQMKDVPKNIPIVIAMFEQAPQDSLVGGTIYAYTVSKKGAELGSWTETDYQSCVFPATDGKKVPNDNDEESFLNFKNKVQNFFPNLAGVTAQAYYEGKTLQGLNINITTQFYSQTEVISFTQYITRAAKQYLPANVPLNIKVRGSDGNVQSFVSHQQRGDDYYTHVFGSY</sequence>
<dbReference type="EMBL" id="JQBZ01000002">
    <property type="protein sequence ID" value="KRN90556.1"/>
    <property type="molecule type" value="Genomic_DNA"/>
</dbReference>
<dbReference type="PATRIC" id="fig|1122146.4.peg.200"/>
<dbReference type="CDD" id="cd13440">
    <property type="entry name" value="CamS_repeat_2"/>
    <property type="match status" value="1"/>
</dbReference>
<gene>
    <name evidence="2" type="ORF">IV53_GL000198</name>
</gene>
<organism evidence="2 3">
    <name type="scientific">Ligilactobacillus ceti DSM 22408</name>
    <dbReference type="NCBI Taxonomy" id="1122146"/>
    <lineage>
        <taxon>Bacteria</taxon>
        <taxon>Bacillati</taxon>
        <taxon>Bacillota</taxon>
        <taxon>Bacilli</taxon>
        <taxon>Lactobacillales</taxon>
        <taxon>Lactobacillaceae</taxon>
        <taxon>Ligilactobacillus</taxon>
    </lineage>
</organism>
<evidence type="ECO:0008006" key="4">
    <source>
        <dbReference type="Google" id="ProtNLM"/>
    </source>
</evidence>
<accession>A0A0R2KU36</accession>
<protein>
    <recommendedName>
        <fullName evidence="4">Lipoprotein, pheromone</fullName>
    </recommendedName>
</protein>